<name>A0A6A5YSR7_9PLEO</name>
<dbReference type="PANTHER" id="PTHR28165:SF2">
    <property type="entry name" value="MARVEL DOMAIN-CONTAINING PROTEIN"/>
    <property type="match status" value="1"/>
</dbReference>
<evidence type="ECO:0000313" key="7">
    <source>
        <dbReference type="EMBL" id="KAF2110033.1"/>
    </source>
</evidence>
<dbReference type="InterPro" id="IPR052649">
    <property type="entry name" value="NCE102-like"/>
</dbReference>
<dbReference type="EMBL" id="ML977339">
    <property type="protein sequence ID" value="KAF2110033.1"/>
    <property type="molecule type" value="Genomic_DNA"/>
</dbReference>
<dbReference type="Proteomes" id="UP000799770">
    <property type="component" value="Unassembled WGS sequence"/>
</dbReference>
<evidence type="ECO:0000259" key="6">
    <source>
        <dbReference type="Pfam" id="PF01284"/>
    </source>
</evidence>
<keyword evidence="4 5" id="KW-0472">Membrane</keyword>
<protein>
    <submittedName>
        <fullName evidence="7">Marvel domain-containing protein</fullName>
    </submittedName>
</protein>
<accession>A0A6A5YSR7</accession>
<feature type="transmembrane region" description="Helical" evidence="5">
    <location>
        <begin position="43"/>
        <end position="65"/>
    </location>
</feature>
<reference evidence="7" key="1">
    <citation type="journal article" date="2020" name="Stud. Mycol.">
        <title>101 Dothideomycetes genomes: a test case for predicting lifestyles and emergence of pathogens.</title>
        <authorList>
            <person name="Haridas S."/>
            <person name="Albert R."/>
            <person name="Binder M."/>
            <person name="Bloem J."/>
            <person name="Labutti K."/>
            <person name="Salamov A."/>
            <person name="Andreopoulos B."/>
            <person name="Baker S."/>
            <person name="Barry K."/>
            <person name="Bills G."/>
            <person name="Bluhm B."/>
            <person name="Cannon C."/>
            <person name="Castanera R."/>
            <person name="Culley D."/>
            <person name="Daum C."/>
            <person name="Ezra D."/>
            <person name="Gonzalez J."/>
            <person name="Henrissat B."/>
            <person name="Kuo A."/>
            <person name="Liang C."/>
            <person name="Lipzen A."/>
            <person name="Lutzoni F."/>
            <person name="Magnuson J."/>
            <person name="Mondo S."/>
            <person name="Nolan M."/>
            <person name="Ohm R."/>
            <person name="Pangilinan J."/>
            <person name="Park H.-J."/>
            <person name="Ramirez L."/>
            <person name="Alfaro M."/>
            <person name="Sun H."/>
            <person name="Tritt A."/>
            <person name="Yoshinaga Y."/>
            <person name="Zwiers L.-H."/>
            <person name="Turgeon B."/>
            <person name="Goodwin S."/>
            <person name="Spatafora J."/>
            <person name="Crous P."/>
            <person name="Grigoriev I."/>
        </authorList>
    </citation>
    <scope>NUCLEOTIDE SEQUENCE</scope>
    <source>
        <strain evidence="7">CBS 627.86</strain>
    </source>
</reference>
<keyword evidence="2 5" id="KW-0812">Transmembrane</keyword>
<evidence type="ECO:0000313" key="8">
    <source>
        <dbReference type="Proteomes" id="UP000799770"/>
    </source>
</evidence>
<comment type="subcellular location">
    <subcellularLocation>
        <location evidence="1">Membrane</location>
        <topology evidence="1">Multi-pass membrane protein</topology>
    </subcellularLocation>
</comment>
<dbReference type="GO" id="GO:0072659">
    <property type="term" value="P:protein localization to plasma membrane"/>
    <property type="evidence" value="ECO:0007669"/>
    <property type="project" value="TreeGrafter"/>
</dbReference>
<organism evidence="7 8">
    <name type="scientific">Lophiotrema nucula</name>
    <dbReference type="NCBI Taxonomy" id="690887"/>
    <lineage>
        <taxon>Eukaryota</taxon>
        <taxon>Fungi</taxon>
        <taxon>Dikarya</taxon>
        <taxon>Ascomycota</taxon>
        <taxon>Pezizomycotina</taxon>
        <taxon>Dothideomycetes</taxon>
        <taxon>Pleosporomycetidae</taxon>
        <taxon>Pleosporales</taxon>
        <taxon>Lophiotremataceae</taxon>
        <taxon>Lophiotrema</taxon>
    </lineage>
</organism>
<gene>
    <name evidence="7" type="ORF">BDV96DRAFT_604116</name>
</gene>
<evidence type="ECO:0000256" key="5">
    <source>
        <dbReference type="SAM" id="Phobius"/>
    </source>
</evidence>
<dbReference type="PANTHER" id="PTHR28165">
    <property type="entry name" value="NON-CLASSICAL EXPORT PROTEIN 2-RELATED"/>
    <property type="match status" value="1"/>
</dbReference>
<feature type="transmembrane region" description="Helical" evidence="5">
    <location>
        <begin position="12"/>
        <end position="31"/>
    </location>
</feature>
<keyword evidence="8" id="KW-1185">Reference proteome</keyword>
<feature type="domain" description="MARVEL" evidence="6">
    <location>
        <begin position="8"/>
        <end position="173"/>
    </location>
</feature>
<keyword evidence="3 5" id="KW-1133">Transmembrane helix</keyword>
<feature type="transmembrane region" description="Helical" evidence="5">
    <location>
        <begin position="71"/>
        <end position="98"/>
    </location>
</feature>
<dbReference type="GO" id="GO:0005886">
    <property type="term" value="C:plasma membrane"/>
    <property type="evidence" value="ECO:0007669"/>
    <property type="project" value="TreeGrafter"/>
</dbReference>
<dbReference type="InterPro" id="IPR008253">
    <property type="entry name" value="Marvel"/>
</dbReference>
<dbReference type="OrthoDB" id="2017497at2759"/>
<dbReference type="AlphaFoldDB" id="A0A6A5YSR7"/>
<evidence type="ECO:0000256" key="4">
    <source>
        <dbReference type="ARBA" id="ARBA00023136"/>
    </source>
</evidence>
<evidence type="ECO:0000256" key="3">
    <source>
        <dbReference type="ARBA" id="ARBA00022989"/>
    </source>
</evidence>
<dbReference type="Pfam" id="PF01284">
    <property type="entry name" value="MARVEL"/>
    <property type="match status" value="1"/>
</dbReference>
<evidence type="ECO:0000256" key="1">
    <source>
        <dbReference type="ARBA" id="ARBA00004141"/>
    </source>
</evidence>
<feature type="transmembrane region" description="Helical" evidence="5">
    <location>
        <begin position="158"/>
        <end position="177"/>
    </location>
</feature>
<proteinExistence type="predicted"/>
<dbReference type="GO" id="GO:0070941">
    <property type="term" value="P:eisosome assembly"/>
    <property type="evidence" value="ECO:0007669"/>
    <property type="project" value="TreeGrafter"/>
</dbReference>
<dbReference type="GO" id="GO:0032126">
    <property type="term" value="C:eisosome"/>
    <property type="evidence" value="ECO:0007669"/>
    <property type="project" value="TreeGrafter"/>
</dbReference>
<sequence length="183" mass="19585">MVSKIAGIALRAFQFLFGVVVLGLSISLIKNSPLVDGPNSKHAYAAFVGAITTVTAIMGVLSLWFPAVGGIISMVFDGFIILVNLVGGLIIAITIGNIKCSSHRNSRSTFVNFSKLVSNSLIGCSLTSSDACTAWDRKSDDDVIHMLVGRCQMNQADAAFQFLTVLVLLGSLVVTWMRMKNNK</sequence>
<evidence type="ECO:0000256" key="2">
    <source>
        <dbReference type="ARBA" id="ARBA00022692"/>
    </source>
</evidence>